<dbReference type="InterPro" id="IPR000620">
    <property type="entry name" value="EamA_dom"/>
</dbReference>
<feature type="transmembrane region" description="Helical" evidence="6">
    <location>
        <begin position="66"/>
        <end position="86"/>
    </location>
</feature>
<dbReference type="GO" id="GO:0016020">
    <property type="term" value="C:membrane"/>
    <property type="evidence" value="ECO:0007669"/>
    <property type="project" value="UniProtKB-SubCell"/>
</dbReference>
<dbReference type="InterPro" id="IPR037185">
    <property type="entry name" value="EmrE-like"/>
</dbReference>
<evidence type="ECO:0000256" key="4">
    <source>
        <dbReference type="ARBA" id="ARBA00022989"/>
    </source>
</evidence>
<keyword evidence="3 6" id="KW-0812">Transmembrane</keyword>
<comment type="similarity">
    <text evidence="2">Belongs to the EamA transporter family.</text>
</comment>
<evidence type="ECO:0000313" key="9">
    <source>
        <dbReference type="Proteomes" id="UP000575898"/>
    </source>
</evidence>
<keyword evidence="5 6" id="KW-0472">Membrane</keyword>
<evidence type="ECO:0000313" key="8">
    <source>
        <dbReference type="EMBL" id="MBB5019523.1"/>
    </source>
</evidence>
<accession>A0A840MTC5</accession>
<organism evidence="8 9">
    <name type="scientific">Chitinivorax tropicus</name>
    <dbReference type="NCBI Taxonomy" id="714531"/>
    <lineage>
        <taxon>Bacteria</taxon>
        <taxon>Pseudomonadati</taxon>
        <taxon>Pseudomonadota</taxon>
        <taxon>Betaproteobacteria</taxon>
        <taxon>Chitinivorax</taxon>
    </lineage>
</organism>
<evidence type="ECO:0000256" key="1">
    <source>
        <dbReference type="ARBA" id="ARBA00004141"/>
    </source>
</evidence>
<dbReference type="RefSeq" id="WP_184040526.1">
    <property type="nucleotide sequence ID" value="NZ_JACHHY010000017.1"/>
</dbReference>
<feature type="transmembrane region" description="Helical" evidence="6">
    <location>
        <begin position="237"/>
        <end position="256"/>
    </location>
</feature>
<feature type="transmembrane region" description="Helical" evidence="6">
    <location>
        <begin position="207"/>
        <end position="225"/>
    </location>
</feature>
<keyword evidence="4 6" id="KW-1133">Transmembrane helix</keyword>
<dbReference type="PANTHER" id="PTHR32322:SF2">
    <property type="entry name" value="EAMA DOMAIN-CONTAINING PROTEIN"/>
    <property type="match status" value="1"/>
</dbReference>
<sequence length="310" mass="33267">MNSPKWLDVLITSFAPMIWGSTYLVTTEFLPPSRPFTAACFRALPAGLLLILLSRHWPKRDGWKRLVILSALNIGIFQACLFIAAYRLPGGLAAVIGAIQPLLVLGLGWGVDNRKPSTMAVVATTTSIIGMAALLLSPNTRWDGLGIAAAFFGATCMACGTFLARRWHSGMPIQAFTGWQLFLGGLMLVPVAGLMDPPLPNLTTQNVLGYTYLSIFGALIAYFLWFRGIARLPSVAASSLGLLSPVTAVLLGWAFLEQAMRGQSLVGLVVVLASILLVQLSAAPSAPSQKRVTIRTLHVSPPASQRDRRA</sequence>
<feature type="transmembrane region" description="Helical" evidence="6">
    <location>
        <begin position="36"/>
        <end position="54"/>
    </location>
</feature>
<evidence type="ECO:0000256" key="2">
    <source>
        <dbReference type="ARBA" id="ARBA00007362"/>
    </source>
</evidence>
<feature type="transmembrane region" description="Helical" evidence="6">
    <location>
        <begin position="144"/>
        <end position="164"/>
    </location>
</feature>
<feature type="transmembrane region" description="Helical" evidence="6">
    <location>
        <begin position="262"/>
        <end position="282"/>
    </location>
</feature>
<evidence type="ECO:0000256" key="3">
    <source>
        <dbReference type="ARBA" id="ARBA00022692"/>
    </source>
</evidence>
<feature type="transmembrane region" description="Helical" evidence="6">
    <location>
        <begin position="118"/>
        <end position="138"/>
    </location>
</feature>
<proteinExistence type="inferred from homology"/>
<dbReference type="Proteomes" id="UP000575898">
    <property type="component" value="Unassembled WGS sequence"/>
</dbReference>
<evidence type="ECO:0000256" key="6">
    <source>
        <dbReference type="SAM" id="Phobius"/>
    </source>
</evidence>
<keyword evidence="9" id="KW-1185">Reference proteome</keyword>
<feature type="domain" description="EamA" evidence="7">
    <location>
        <begin position="145"/>
        <end position="278"/>
    </location>
</feature>
<feature type="domain" description="EamA" evidence="7">
    <location>
        <begin position="13"/>
        <end position="134"/>
    </location>
</feature>
<comment type="caution">
    <text evidence="8">The sequence shown here is derived from an EMBL/GenBank/DDBJ whole genome shotgun (WGS) entry which is preliminary data.</text>
</comment>
<reference evidence="8 9" key="1">
    <citation type="submission" date="2020-08" db="EMBL/GenBank/DDBJ databases">
        <title>Genomic Encyclopedia of Type Strains, Phase IV (KMG-IV): sequencing the most valuable type-strain genomes for metagenomic binning, comparative biology and taxonomic classification.</title>
        <authorList>
            <person name="Goeker M."/>
        </authorList>
    </citation>
    <scope>NUCLEOTIDE SEQUENCE [LARGE SCALE GENOMIC DNA]</scope>
    <source>
        <strain evidence="8 9">DSM 27165</strain>
    </source>
</reference>
<dbReference type="SUPFAM" id="SSF103481">
    <property type="entry name" value="Multidrug resistance efflux transporter EmrE"/>
    <property type="match status" value="2"/>
</dbReference>
<evidence type="ECO:0000259" key="7">
    <source>
        <dbReference type="Pfam" id="PF00892"/>
    </source>
</evidence>
<feature type="transmembrane region" description="Helical" evidence="6">
    <location>
        <begin position="7"/>
        <end position="24"/>
    </location>
</feature>
<comment type="subcellular location">
    <subcellularLocation>
        <location evidence="1">Membrane</location>
        <topology evidence="1">Multi-pass membrane protein</topology>
    </subcellularLocation>
</comment>
<gene>
    <name evidence="8" type="ORF">HNQ59_002825</name>
</gene>
<dbReference type="Pfam" id="PF00892">
    <property type="entry name" value="EamA"/>
    <property type="match status" value="2"/>
</dbReference>
<dbReference type="EMBL" id="JACHHY010000017">
    <property type="protein sequence ID" value="MBB5019523.1"/>
    <property type="molecule type" value="Genomic_DNA"/>
</dbReference>
<feature type="transmembrane region" description="Helical" evidence="6">
    <location>
        <begin position="92"/>
        <end position="111"/>
    </location>
</feature>
<protein>
    <submittedName>
        <fullName evidence="8">Putative blue pigment (Indigoidine) exporter</fullName>
    </submittedName>
</protein>
<dbReference type="InterPro" id="IPR050638">
    <property type="entry name" value="AA-Vitamin_Transporters"/>
</dbReference>
<dbReference type="AlphaFoldDB" id="A0A840MTC5"/>
<dbReference type="PANTHER" id="PTHR32322">
    <property type="entry name" value="INNER MEMBRANE TRANSPORTER"/>
    <property type="match status" value="1"/>
</dbReference>
<evidence type="ECO:0000256" key="5">
    <source>
        <dbReference type="ARBA" id="ARBA00023136"/>
    </source>
</evidence>
<name>A0A840MTC5_9PROT</name>
<feature type="transmembrane region" description="Helical" evidence="6">
    <location>
        <begin position="176"/>
        <end position="195"/>
    </location>
</feature>